<comment type="caution">
    <text evidence="1">The sequence shown here is derived from an EMBL/GenBank/DDBJ whole genome shotgun (WGS) entry which is preliminary data.</text>
</comment>
<evidence type="ECO:0000313" key="1">
    <source>
        <dbReference type="EMBL" id="MDR6712550.1"/>
    </source>
</evidence>
<proteinExistence type="predicted"/>
<gene>
    <name evidence="1" type="ORF">J2W83_002151</name>
</gene>
<dbReference type="Proteomes" id="UP001259587">
    <property type="component" value="Unassembled WGS sequence"/>
</dbReference>
<accession>A0ACC6K294</accession>
<reference evidence="1" key="1">
    <citation type="submission" date="2023-07" db="EMBL/GenBank/DDBJ databases">
        <title>Sorghum-associated microbial communities from plants grown in Nebraska, USA.</title>
        <authorList>
            <person name="Schachtman D."/>
        </authorList>
    </citation>
    <scope>NUCLEOTIDE SEQUENCE</scope>
    <source>
        <strain evidence="1">BE56</strain>
    </source>
</reference>
<organism evidence="1 2">
    <name type="scientific">Pseudomonas hunanensis</name>
    <dbReference type="NCBI Taxonomy" id="1247546"/>
    <lineage>
        <taxon>Bacteria</taxon>
        <taxon>Pseudomonadati</taxon>
        <taxon>Pseudomonadota</taxon>
        <taxon>Gammaproteobacteria</taxon>
        <taxon>Pseudomonadales</taxon>
        <taxon>Pseudomonadaceae</taxon>
        <taxon>Pseudomonas</taxon>
    </lineage>
</organism>
<evidence type="ECO:0000313" key="2">
    <source>
        <dbReference type="Proteomes" id="UP001259587"/>
    </source>
</evidence>
<dbReference type="EMBL" id="JAVDTH010000009">
    <property type="protein sequence ID" value="MDR6712550.1"/>
    <property type="molecule type" value="Genomic_DNA"/>
</dbReference>
<keyword evidence="2" id="KW-1185">Reference proteome</keyword>
<name>A0ACC6K294_9PSED</name>
<protein>
    <submittedName>
        <fullName evidence="1">Cell division protein ZapA (FtsZ GTPase activity inhibitor)</fullName>
    </submittedName>
</protein>
<sequence length="268" mass="28040">MTTSFEHDTQKDPDLLEQEINAKREHISDLVDALEQRLSPGQLMDQVLAYGKGNGGEFFHNLGTTLKNNPVPTTLTVLGLAWLGLNQNRPFNPGPAHSGPGLGEKLGEAVDSVKGAFSHAGEALHDASHTMRTKAHDLGDRAGALGQGARESVAGSADSLRGTAQQIGDQATALKGQFDHLLKEQPLVLAALGIALGAALGAALPSTRKEDELMGASSDRLTDTLKAKGEQAKQAVTETVRQTTAKDAPSGTHRASETDLSSGLGFPS</sequence>